<evidence type="ECO:0000313" key="9">
    <source>
        <dbReference type="Proteomes" id="UP001213000"/>
    </source>
</evidence>
<reference evidence="8" key="1">
    <citation type="submission" date="2022-07" db="EMBL/GenBank/DDBJ databases">
        <title>Genome Sequence of Leucocoprinus birnbaumii.</title>
        <authorList>
            <person name="Buettner E."/>
        </authorList>
    </citation>
    <scope>NUCLEOTIDE SEQUENCE</scope>
    <source>
        <strain evidence="8">VT141</strain>
    </source>
</reference>
<evidence type="ECO:0000313" key="8">
    <source>
        <dbReference type="EMBL" id="KAJ3575429.1"/>
    </source>
</evidence>
<dbReference type="AlphaFoldDB" id="A0AAD5W0M0"/>
<keyword evidence="7" id="KW-0503">Monooxygenase</keyword>
<dbReference type="PROSITE" id="PS00086">
    <property type="entry name" value="CYTOCHROME_P450"/>
    <property type="match status" value="1"/>
</dbReference>
<dbReference type="CDD" id="cd11041">
    <property type="entry name" value="CYP503A1-like"/>
    <property type="match status" value="1"/>
</dbReference>
<dbReference type="SUPFAM" id="SSF48264">
    <property type="entry name" value="Cytochrome P450"/>
    <property type="match status" value="1"/>
</dbReference>
<dbReference type="Pfam" id="PF00067">
    <property type="entry name" value="p450"/>
    <property type="match status" value="1"/>
</dbReference>
<keyword evidence="9" id="KW-1185">Reference proteome</keyword>
<keyword evidence="6 7" id="KW-0349">Heme</keyword>
<gene>
    <name evidence="8" type="ORF">NP233_g1087</name>
</gene>
<keyword evidence="4 7" id="KW-0560">Oxidoreductase</keyword>
<evidence type="ECO:0008006" key="10">
    <source>
        <dbReference type="Google" id="ProtNLM"/>
    </source>
</evidence>
<sequence>MMESVLFAPSAILERFGTQIQDLDLTRISTRFAGIFVLTYAAFKYIEAKRSPLNRIPTVGYSGVISSYLTALKYITSGCDLVQEGYDRYPNGVFKLATMSKWIVVVTGQKFLDELRKAPDDVLSFQEAVNDQTQIKYTLGAPIADDQYHTATVRSSLTRNLAIRFDDVKDEIAEAFKVYVPPTENWVSVPAYDTVMHIVARTSNRYFTGLPLCRDEGYVSLQERFTIDVIIGARIINCFPDFLKPVVGQYLTTVPKSVKRAVDYLGPMVEERLAEIDEHGADWPGKPNDLISWLLEIAEGYQRTVHDIVLRILAINFAAIHTSTMSFTQALYDLAIHPESVAEMREEAESVIREHGWTKAAMGQMRKIDSFLKESQRLNSVGSIQMMRKTLKDWTLSDGTVIPAGSFVGVASDPMNREKSAFEDSNNFKAFRFSEMRDGDGELDSIKHQMVALTLDTIVFGHGRHACPGRFFAVNELKAIFAYCILHYDVQLEGGSRKRPKNLKYEANIAPNMKAKVMFRKRSTS</sequence>
<comment type="cofactor">
    <cofactor evidence="1 6">
        <name>heme</name>
        <dbReference type="ChEBI" id="CHEBI:30413"/>
    </cofactor>
</comment>
<keyword evidence="3 6" id="KW-0479">Metal-binding</keyword>
<evidence type="ECO:0000256" key="6">
    <source>
        <dbReference type="PIRSR" id="PIRSR602403-1"/>
    </source>
</evidence>
<dbReference type="EMBL" id="JANIEX010000037">
    <property type="protein sequence ID" value="KAJ3575429.1"/>
    <property type="molecule type" value="Genomic_DNA"/>
</dbReference>
<evidence type="ECO:0000256" key="1">
    <source>
        <dbReference type="ARBA" id="ARBA00001971"/>
    </source>
</evidence>
<dbReference type="PANTHER" id="PTHR46206:SF7">
    <property type="entry name" value="P450, PUTATIVE (EUROFUNG)-RELATED"/>
    <property type="match status" value="1"/>
</dbReference>
<feature type="binding site" description="axial binding residue" evidence="6">
    <location>
        <position position="467"/>
    </location>
    <ligand>
        <name>heme</name>
        <dbReference type="ChEBI" id="CHEBI:30413"/>
    </ligand>
    <ligandPart>
        <name>Fe</name>
        <dbReference type="ChEBI" id="CHEBI:18248"/>
    </ligandPart>
</feature>
<evidence type="ECO:0000256" key="4">
    <source>
        <dbReference type="ARBA" id="ARBA00023002"/>
    </source>
</evidence>
<dbReference type="InterPro" id="IPR002403">
    <property type="entry name" value="Cyt_P450_E_grp-IV"/>
</dbReference>
<dbReference type="PANTHER" id="PTHR46206">
    <property type="entry name" value="CYTOCHROME P450"/>
    <property type="match status" value="1"/>
</dbReference>
<name>A0AAD5W0M0_9AGAR</name>
<dbReference type="InterPro" id="IPR017972">
    <property type="entry name" value="Cyt_P450_CS"/>
</dbReference>
<dbReference type="PRINTS" id="PR00465">
    <property type="entry name" value="EP450IV"/>
</dbReference>
<dbReference type="InterPro" id="IPR036396">
    <property type="entry name" value="Cyt_P450_sf"/>
</dbReference>
<dbReference type="GO" id="GO:0016705">
    <property type="term" value="F:oxidoreductase activity, acting on paired donors, with incorporation or reduction of molecular oxygen"/>
    <property type="evidence" value="ECO:0007669"/>
    <property type="project" value="InterPro"/>
</dbReference>
<accession>A0AAD5W0M0</accession>
<evidence type="ECO:0000256" key="7">
    <source>
        <dbReference type="RuleBase" id="RU000461"/>
    </source>
</evidence>
<comment type="similarity">
    <text evidence="2 7">Belongs to the cytochrome P450 family.</text>
</comment>
<dbReference type="GO" id="GO:0020037">
    <property type="term" value="F:heme binding"/>
    <property type="evidence" value="ECO:0007669"/>
    <property type="project" value="InterPro"/>
</dbReference>
<dbReference type="InterPro" id="IPR001128">
    <property type="entry name" value="Cyt_P450"/>
</dbReference>
<comment type="caution">
    <text evidence="8">The sequence shown here is derived from an EMBL/GenBank/DDBJ whole genome shotgun (WGS) entry which is preliminary data.</text>
</comment>
<evidence type="ECO:0000256" key="5">
    <source>
        <dbReference type="ARBA" id="ARBA00023004"/>
    </source>
</evidence>
<keyword evidence="5 6" id="KW-0408">Iron</keyword>
<dbReference type="GO" id="GO:0005506">
    <property type="term" value="F:iron ion binding"/>
    <property type="evidence" value="ECO:0007669"/>
    <property type="project" value="InterPro"/>
</dbReference>
<evidence type="ECO:0000256" key="3">
    <source>
        <dbReference type="ARBA" id="ARBA00022723"/>
    </source>
</evidence>
<dbReference type="Gene3D" id="1.10.630.10">
    <property type="entry name" value="Cytochrome P450"/>
    <property type="match status" value="1"/>
</dbReference>
<proteinExistence type="inferred from homology"/>
<evidence type="ECO:0000256" key="2">
    <source>
        <dbReference type="ARBA" id="ARBA00010617"/>
    </source>
</evidence>
<organism evidence="8 9">
    <name type="scientific">Leucocoprinus birnbaumii</name>
    <dbReference type="NCBI Taxonomy" id="56174"/>
    <lineage>
        <taxon>Eukaryota</taxon>
        <taxon>Fungi</taxon>
        <taxon>Dikarya</taxon>
        <taxon>Basidiomycota</taxon>
        <taxon>Agaricomycotina</taxon>
        <taxon>Agaricomycetes</taxon>
        <taxon>Agaricomycetidae</taxon>
        <taxon>Agaricales</taxon>
        <taxon>Agaricineae</taxon>
        <taxon>Agaricaceae</taxon>
        <taxon>Leucocoprinus</taxon>
    </lineage>
</organism>
<protein>
    <recommendedName>
        <fullName evidence="10">Cytochrome P450</fullName>
    </recommendedName>
</protein>
<dbReference type="GO" id="GO:0004497">
    <property type="term" value="F:monooxygenase activity"/>
    <property type="evidence" value="ECO:0007669"/>
    <property type="project" value="UniProtKB-KW"/>
</dbReference>
<dbReference type="Proteomes" id="UP001213000">
    <property type="component" value="Unassembled WGS sequence"/>
</dbReference>